<dbReference type="OrthoDB" id="9780312at2"/>
<dbReference type="PRINTS" id="PR00038">
    <property type="entry name" value="HTHLUXR"/>
</dbReference>
<evidence type="ECO:0000313" key="8">
    <source>
        <dbReference type="EMBL" id="TVM18355.1"/>
    </source>
</evidence>
<proteinExistence type="predicted"/>
<dbReference type="GO" id="GO:0000160">
    <property type="term" value="P:phosphorelay signal transduction system"/>
    <property type="evidence" value="ECO:0007669"/>
    <property type="project" value="InterPro"/>
</dbReference>
<dbReference type="RefSeq" id="WP_144302357.1">
    <property type="nucleotide sequence ID" value="NZ_QMIE01000004.1"/>
</dbReference>
<sequence length="221" mass="24289">MNRCRIMIVDDHTLFREGLKILVKKIGAYEVVAEAGSCADALEQAREKKPDVVIVDIGLPDGSGIELLRQLQTLLPGVAAVVVSMHSKIEFIAESFRAGAGAYVLKESTTDRLAQALEAVRRQEQYLDSAVSPKVLQKLLEFSNRRAMVSDSPYAQLSKREQQIFRLLAEGVSPADIAAQLFISRKTVDNHRANIMGKLGLSSPVELVRYAARLGVVDLET</sequence>
<evidence type="ECO:0000256" key="3">
    <source>
        <dbReference type="ARBA" id="ARBA00023125"/>
    </source>
</evidence>
<dbReference type="CDD" id="cd06170">
    <property type="entry name" value="LuxR_C_like"/>
    <property type="match status" value="1"/>
</dbReference>
<dbReference type="Pfam" id="PF00072">
    <property type="entry name" value="Response_reg"/>
    <property type="match status" value="1"/>
</dbReference>
<evidence type="ECO:0000259" key="7">
    <source>
        <dbReference type="PROSITE" id="PS50110"/>
    </source>
</evidence>
<keyword evidence="2" id="KW-0805">Transcription regulation</keyword>
<evidence type="ECO:0000256" key="2">
    <source>
        <dbReference type="ARBA" id="ARBA00023015"/>
    </source>
</evidence>
<dbReference type="PANTHER" id="PTHR43214">
    <property type="entry name" value="TWO-COMPONENT RESPONSE REGULATOR"/>
    <property type="match status" value="1"/>
</dbReference>
<feature type="domain" description="Response regulatory" evidence="7">
    <location>
        <begin position="5"/>
        <end position="121"/>
    </location>
</feature>
<feature type="domain" description="HTH luxR-type" evidence="6">
    <location>
        <begin position="150"/>
        <end position="215"/>
    </location>
</feature>
<keyword evidence="1 5" id="KW-0597">Phosphoprotein</keyword>
<dbReference type="InterPro" id="IPR058245">
    <property type="entry name" value="NreC/VraR/RcsB-like_REC"/>
</dbReference>
<dbReference type="SUPFAM" id="SSF46894">
    <property type="entry name" value="C-terminal effector domain of the bipartite response regulators"/>
    <property type="match status" value="1"/>
</dbReference>
<feature type="modified residue" description="4-aspartylphosphate" evidence="5">
    <location>
        <position position="56"/>
    </location>
</feature>
<accession>A0A7M3MH50</accession>
<dbReference type="GO" id="GO:0003677">
    <property type="term" value="F:DNA binding"/>
    <property type="evidence" value="ECO:0007669"/>
    <property type="project" value="UniProtKB-KW"/>
</dbReference>
<keyword evidence="9" id="KW-1185">Reference proteome</keyword>
<evidence type="ECO:0000313" key="9">
    <source>
        <dbReference type="Proteomes" id="UP000448292"/>
    </source>
</evidence>
<dbReference type="InterPro" id="IPR000792">
    <property type="entry name" value="Tscrpt_reg_LuxR_C"/>
</dbReference>
<evidence type="ECO:0000256" key="4">
    <source>
        <dbReference type="ARBA" id="ARBA00023163"/>
    </source>
</evidence>
<dbReference type="PROSITE" id="PS50043">
    <property type="entry name" value="HTH_LUXR_2"/>
    <property type="match status" value="1"/>
</dbReference>
<dbReference type="InterPro" id="IPR011006">
    <property type="entry name" value="CheY-like_superfamily"/>
</dbReference>
<gene>
    <name evidence="8" type="ORF">DPQ33_06270</name>
</gene>
<dbReference type="GO" id="GO:0006355">
    <property type="term" value="P:regulation of DNA-templated transcription"/>
    <property type="evidence" value="ECO:0007669"/>
    <property type="project" value="InterPro"/>
</dbReference>
<evidence type="ECO:0000256" key="5">
    <source>
        <dbReference type="PROSITE-ProRule" id="PRU00169"/>
    </source>
</evidence>
<dbReference type="PANTHER" id="PTHR43214:SF41">
    <property type="entry name" value="NITRATE_NITRITE RESPONSE REGULATOR PROTEIN NARP"/>
    <property type="match status" value="1"/>
</dbReference>
<keyword evidence="3 8" id="KW-0238">DNA-binding</keyword>
<dbReference type="PROSITE" id="PS50110">
    <property type="entry name" value="RESPONSE_REGULATORY"/>
    <property type="match status" value="1"/>
</dbReference>
<protein>
    <submittedName>
        <fullName evidence="8">DNA-binding response regulator</fullName>
    </submittedName>
</protein>
<keyword evidence="4" id="KW-0804">Transcription</keyword>
<dbReference type="InterPro" id="IPR016032">
    <property type="entry name" value="Sig_transdc_resp-reg_C-effctor"/>
</dbReference>
<organism evidence="8 9">
    <name type="scientific">Oceanidesulfovibrio indonesiensis</name>
    <dbReference type="NCBI Taxonomy" id="54767"/>
    <lineage>
        <taxon>Bacteria</taxon>
        <taxon>Pseudomonadati</taxon>
        <taxon>Thermodesulfobacteriota</taxon>
        <taxon>Desulfovibrionia</taxon>
        <taxon>Desulfovibrionales</taxon>
        <taxon>Desulfovibrionaceae</taxon>
        <taxon>Oceanidesulfovibrio</taxon>
    </lineage>
</organism>
<dbReference type="SMART" id="SM00448">
    <property type="entry name" value="REC"/>
    <property type="match status" value="1"/>
</dbReference>
<dbReference type="Proteomes" id="UP000448292">
    <property type="component" value="Unassembled WGS sequence"/>
</dbReference>
<dbReference type="InterPro" id="IPR039420">
    <property type="entry name" value="WalR-like"/>
</dbReference>
<dbReference type="Gene3D" id="3.40.50.2300">
    <property type="match status" value="1"/>
</dbReference>
<comment type="caution">
    <text evidence="8">The sequence shown here is derived from an EMBL/GenBank/DDBJ whole genome shotgun (WGS) entry which is preliminary data.</text>
</comment>
<dbReference type="InterPro" id="IPR001789">
    <property type="entry name" value="Sig_transdc_resp-reg_receiver"/>
</dbReference>
<reference evidence="8 9" key="1">
    <citation type="submission" date="2018-06" db="EMBL/GenBank/DDBJ databases">
        <title>Complete genome of Desulfovibrio indonesiensis P37SLT.</title>
        <authorList>
            <person name="Crispim J.S."/>
            <person name="Vidigal P.M.P."/>
            <person name="Silva L.C.F."/>
            <person name="Laguardia C.N."/>
            <person name="Araujo L.C."/>
            <person name="Dias R.S."/>
            <person name="Sousa M.P."/>
            <person name="Paula S.O."/>
            <person name="Silva C."/>
        </authorList>
    </citation>
    <scope>NUCLEOTIDE SEQUENCE [LARGE SCALE GENOMIC DNA]</scope>
    <source>
        <strain evidence="8 9">P37SLT</strain>
    </source>
</reference>
<dbReference type="Pfam" id="PF00196">
    <property type="entry name" value="GerE"/>
    <property type="match status" value="1"/>
</dbReference>
<evidence type="ECO:0000259" key="6">
    <source>
        <dbReference type="PROSITE" id="PS50043"/>
    </source>
</evidence>
<dbReference type="SMART" id="SM00421">
    <property type="entry name" value="HTH_LUXR"/>
    <property type="match status" value="1"/>
</dbReference>
<dbReference type="SUPFAM" id="SSF52172">
    <property type="entry name" value="CheY-like"/>
    <property type="match status" value="1"/>
</dbReference>
<name>A0A7M3MH50_9BACT</name>
<dbReference type="CDD" id="cd17535">
    <property type="entry name" value="REC_NarL-like"/>
    <property type="match status" value="1"/>
</dbReference>
<dbReference type="AlphaFoldDB" id="A0A7M3MH50"/>
<evidence type="ECO:0000256" key="1">
    <source>
        <dbReference type="ARBA" id="ARBA00022553"/>
    </source>
</evidence>
<dbReference type="EMBL" id="QMIE01000004">
    <property type="protein sequence ID" value="TVM18355.1"/>
    <property type="molecule type" value="Genomic_DNA"/>
</dbReference>